<evidence type="ECO:0000313" key="5">
    <source>
        <dbReference type="Proteomes" id="UP000036847"/>
    </source>
</evidence>
<reference evidence="1 8" key="3">
    <citation type="journal article" date="2019" name="Nat. Med.">
        <title>A library of human gut bacterial isolates paired with longitudinal multiomics data enables mechanistic microbiome research.</title>
        <authorList>
            <person name="Poyet M."/>
            <person name="Groussin M."/>
            <person name="Gibbons S.M."/>
            <person name="Avila-Pacheco J."/>
            <person name="Jiang X."/>
            <person name="Kearney S.M."/>
            <person name="Perrotta A.R."/>
            <person name="Berdy B."/>
            <person name="Zhao S."/>
            <person name="Lieberman T.D."/>
            <person name="Swanson P.K."/>
            <person name="Smith M."/>
            <person name="Roesemann S."/>
            <person name="Alexander J.E."/>
            <person name="Rich S.A."/>
            <person name="Livny J."/>
            <person name="Vlamakis H."/>
            <person name="Clish C."/>
            <person name="Bullock K."/>
            <person name="Deik A."/>
            <person name="Scott J."/>
            <person name="Pierce K.A."/>
            <person name="Xavier R.J."/>
            <person name="Alm E.J."/>
        </authorList>
    </citation>
    <scope>NUCLEOTIDE SEQUENCE [LARGE SCALE GENOMIC DNA]</scope>
    <source>
        <strain evidence="1 8">BIOML-A46</strain>
    </source>
</reference>
<reference evidence="2" key="1">
    <citation type="book" date="2014" name="THE 24TH EUROPEAN CONGRESS OF CLINICAL MICROBIOLOGY AND INFECTIOUS DISEASES" publisher="ECCMID 2014" city="Barcelona, Spain">
        <title>Identification of resistance genes in three multidrug-resistant Bacteroides fragilis isolates by whole genome sequencing.</title>
        <editorList>
            <person name="Unknown"/>
            <person name="A."/>
        </editorList>
        <authorList>
            <person name="Sydenham T.V."/>
            <person name="Hasman H."/>
            <person name="Wang M."/>
            <person name="Soki J."/>
            <person name="Nagy E."/>
            <person name="Justesen U.S."/>
        </authorList>
    </citation>
    <scope>NUCLEOTIDE SEQUENCE</scope>
    <source>
        <strain evidence="2">DCMSKEJBY0001B</strain>
    </source>
</reference>
<gene>
    <name evidence="4" type="ORF">DW228_18760</name>
    <name evidence="3" type="ORF">DXA27_05160</name>
    <name evidence="2" type="ORF">EC80_007500</name>
    <name evidence="1" type="ORF">F2Z89_07775</name>
</gene>
<name>A0A2K9GU28_BACFG</name>
<dbReference type="Proteomes" id="UP000266644">
    <property type="component" value="Unassembled WGS sequence"/>
</dbReference>
<evidence type="ECO:0000313" key="7">
    <source>
        <dbReference type="Proteomes" id="UP000284614"/>
    </source>
</evidence>
<dbReference type="RefSeq" id="WP_014298228.1">
    <property type="nucleotide sequence ID" value="NZ_JBEJQQ010000067.1"/>
</dbReference>
<dbReference type="EMBL" id="VWCJ01000004">
    <property type="protein sequence ID" value="KAA4998755.1"/>
    <property type="molecule type" value="Genomic_DNA"/>
</dbReference>
<organism evidence="4 6">
    <name type="scientific">Bacteroides fragilis</name>
    <dbReference type="NCBI Taxonomy" id="817"/>
    <lineage>
        <taxon>Bacteria</taxon>
        <taxon>Pseudomonadati</taxon>
        <taxon>Bacteroidota</taxon>
        <taxon>Bacteroidia</taxon>
        <taxon>Bacteroidales</taxon>
        <taxon>Bacteroidaceae</taxon>
        <taxon>Bacteroides</taxon>
    </lineage>
</organism>
<proteinExistence type="predicted"/>
<evidence type="ECO:0000313" key="4">
    <source>
        <dbReference type="EMBL" id="RHH07738.1"/>
    </source>
</evidence>
<evidence type="ECO:0000313" key="1">
    <source>
        <dbReference type="EMBL" id="KAA4998755.1"/>
    </source>
</evidence>
<dbReference type="EMBL" id="QRJE01000033">
    <property type="protein sequence ID" value="RHH07738.1"/>
    <property type="molecule type" value="Genomic_DNA"/>
</dbReference>
<dbReference type="AlphaFoldDB" id="A0A2K9GU28"/>
<evidence type="ECO:0000313" key="6">
    <source>
        <dbReference type="Proteomes" id="UP000266644"/>
    </source>
</evidence>
<reference evidence="2 5" key="4">
    <citation type="submission" date="2019-03" db="EMBL/GenBank/DDBJ databases">
        <title>Complete genome assembly of MDR B. fragilis.</title>
        <authorList>
            <person name="Sydenham T.V."/>
            <person name="Hasman H."/>
            <person name="Justesen U.S."/>
        </authorList>
    </citation>
    <scope>NUCLEOTIDE SEQUENCE [LARGE SCALE GENOMIC DNA]</scope>
    <source>
        <strain evidence="2 5">DCMSKEJBY0001B</strain>
    </source>
</reference>
<dbReference type="EMBL" id="QSDG01000003">
    <property type="protein sequence ID" value="RGY70767.1"/>
    <property type="molecule type" value="Genomic_DNA"/>
</dbReference>
<protein>
    <submittedName>
        <fullName evidence="4">Uncharacterized protein</fullName>
    </submittedName>
</protein>
<accession>A0A2K9GU28</accession>
<dbReference type="EMBL" id="CP036546">
    <property type="protein sequence ID" value="QCQ44697.1"/>
    <property type="molecule type" value="Genomic_DNA"/>
</dbReference>
<evidence type="ECO:0000313" key="3">
    <source>
        <dbReference type="EMBL" id="RGY70767.1"/>
    </source>
</evidence>
<evidence type="ECO:0000313" key="8">
    <source>
        <dbReference type="Proteomes" id="UP000460666"/>
    </source>
</evidence>
<dbReference type="Proteomes" id="UP000284614">
    <property type="component" value="Unassembled WGS sequence"/>
</dbReference>
<dbReference type="Proteomes" id="UP000460666">
    <property type="component" value="Unassembled WGS sequence"/>
</dbReference>
<dbReference type="Proteomes" id="UP000036847">
    <property type="component" value="Chromosome"/>
</dbReference>
<reference evidence="6 7" key="2">
    <citation type="submission" date="2018-08" db="EMBL/GenBank/DDBJ databases">
        <title>A genome reference for cultivated species of the human gut microbiota.</title>
        <authorList>
            <person name="Zou Y."/>
            <person name="Xue W."/>
            <person name="Luo G."/>
        </authorList>
    </citation>
    <scope>NUCLEOTIDE SEQUENCE [LARGE SCALE GENOMIC DNA]</scope>
    <source>
        <strain evidence="4 6">AM18-6</strain>
        <strain evidence="3 7">OF01-1</strain>
    </source>
</reference>
<sequence length="72" mass="8078">MVRSIGESLSFISESITGPSVTDTFIKRENTALIYNRRDTARESVTTQVSTECILFVSLFNNSKNGIAYHLF</sequence>
<evidence type="ECO:0000313" key="2">
    <source>
        <dbReference type="EMBL" id="QCQ44697.1"/>
    </source>
</evidence>